<dbReference type="InterPro" id="IPR025164">
    <property type="entry name" value="Toastrack_DUF4097"/>
</dbReference>
<protein>
    <recommendedName>
        <fullName evidence="1">DUF4097 domain-containing protein</fullName>
    </recommendedName>
</protein>
<dbReference type="Pfam" id="PF13349">
    <property type="entry name" value="DUF4097"/>
    <property type="match status" value="1"/>
</dbReference>
<accession>A0A8J2W9I8</accession>
<reference evidence="2" key="1">
    <citation type="submission" date="2021-11" db="EMBL/GenBank/DDBJ databases">
        <authorList>
            <person name="Schell T."/>
        </authorList>
    </citation>
    <scope>NUCLEOTIDE SEQUENCE</scope>
    <source>
        <strain evidence="2">M5</strain>
    </source>
</reference>
<comment type="caution">
    <text evidence="2">The sequence shown here is derived from an EMBL/GenBank/DDBJ whole genome shotgun (WGS) entry which is preliminary data.</text>
</comment>
<dbReference type="Gene3D" id="2.160.20.120">
    <property type="match status" value="1"/>
</dbReference>
<dbReference type="PANTHER" id="PTHR34094:SF1">
    <property type="entry name" value="PROTEIN FAM185A"/>
    <property type="match status" value="1"/>
</dbReference>
<feature type="domain" description="DUF4097" evidence="1">
    <location>
        <begin position="206"/>
        <end position="327"/>
    </location>
</feature>
<sequence length="388" mass="43086">MSIWQLKRNPLVLISQLKKISPERNSPCSALLRFKTSMTNVLRHVKTSSKYHQENKDAFRLLDHTEKTVNSYGFLEICNLDMDVLIKPTCPDKYPDMNKAICKFYSKNEEIPPQLIHEDEKLSVKANKVYKSNESHCSVEIPMKYHVDSSNILGQNSVHVESMESPSIRITTGTGDITSKSIKGDFISLLSQTGNVNCLGLSQGRITIHSGSGDIHGYKFQGPVLKVATNSGNITAESVYSDESQFVSATGNITLKNLHRKCSVKITSSGNLNASGMDGSLDAQLGQGQHQIQISQLQEDSSIRIVNGSLTLKVPEDCPFGIRVTARSIAITPEKMRIGHLVTTDGSCFFEYRTHDDSHSIIEVEGKNSHVVIENEDWFASLGLEWQK</sequence>
<keyword evidence="3" id="KW-1185">Reference proteome</keyword>
<evidence type="ECO:0000313" key="3">
    <source>
        <dbReference type="Proteomes" id="UP000789390"/>
    </source>
</evidence>
<evidence type="ECO:0000313" key="2">
    <source>
        <dbReference type="EMBL" id="CAH0109945.1"/>
    </source>
</evidence>
<name>A0A8J2W9I8_9CRUS</name>
<dbReference type="OrthoDB" id="5984441at2759"/>
<gene>
    <name evidence="2" type="ORF">DGAL_LOCUS13435</name>
</gene>
<dbReference type="Proteomes" id="UP000789390">
    <property type="component" value="Unassembled WGS sequence"/>
</dbReference>
<evidence type="ECO:0000259" key="1">
    <source>
        <dbReference type="Pfam" id="PF13349"/>
    </source>
</evidence>
<dbReference type="AlphaFoldDB" id="A0A8J2W9I8"/>
<dbReference type="EMBL" id="CAKKLH010000297">
    <property type="protein sequence ID" value="CAH0109945.1"/>
    <property type="molecule type" value="Genomic_DNA"/>
</dbReference>
<proteinExistence type="predicted"/>
<organism evidence="2 3">
    <name type="scientific">Daphnia galeata</name>
    <dbReference type="NCBI Taxonomy" id="27404"/>
    <lineage>
        <taxon>Eukaryota</taxon>
        <taxon>Metazoa</taxon>
        <taxon>Ecdysozoa</taxon>
        <taxon>Arthropoda</taxon>
        <taxon>Crustacea</taxon>
        <taxon>Branchiopoda</taxon>
        <taxon>Diplostraca</taxon>
        <taxon>Cladocera</taxon>
        <taxon>Anomopoda</taxon>
        <taxon>Daphniidae</taxon>
        <taxon>Daphnia</taxon>
    </lineage>
</organism>
<dbReference type="PANTHER" id="PTHR34094">
    <property type="match status" value="1"/>
</dbReference>